<dbReference type="EMBL" id="LWUJ01000011">
    <property type="protein sequence ID" value="OAL10271.1"/>
    <property type="molecule type" value="Genomic_DNA"/>
</dbReference>
<evidence type="ECO:0000256" key="2">
    <source>
        <dbReference type="ARBA" id="ARBA00022552"/>
    </source>
</evidence>
<evidence type="ECO:0000256" key="6">
    <source>
        <dbReference type="ARBA" id="ARBA00022884"/>
    </source>
</evidence>
<dbReference type="InterPro" id="IPR020598">
    <property type="entry name" value="rRNA_Ade_methylase_Trfase_N"/>
</dbReference>
<dbReference type="STRING" id="432608.A6V39_02395"/>
<sequence>MHRHIKKWGQVFLKNKLIQEKIGKYINSLNFDNLLEVGGGEGALTQYIQSNNLVIVEIDKKLAYFLQEKFPTSRVIVEDFLELKINNIFESNQKALIVGNIPYYITSPIISKFLFEPIFKEAVFMVQKEVFESITSPHSNKNYTSFSAFLQTISTIKKVLNVGRNNFFPIPKVDSVVIHFKKKESEIFNSIKQYSLFLKKSFFMPRKTLVNNWKKFLNLEQIEELVSENEIDIKVRPDWISPQLFEKIFLSKSGKKHLHSIL</sequence>
<dbReference type="AlphaFoldDB" id="A0A1A9QE47"/>
<feature type="binding site" evidence="7">
    <location>
        <position position="79"/>
    </location>
    <ligand>
        <name>S-adenosyl-L-methionine</name>
        <dbReference type="ChEBI" id="CHEBI:59789"/>
    </ligand>
</feature>
<name>A0A1A9QE47_9MOLU</name>
<comment type="caution">
    <text evidence="7">Lacks conserved residue(s) required for the propagation of feature annotation.</text>
</comment>
<dbReference type="GO" id="GO:0005829">
    <property type="term" value="C:cytosol"/>
    <property type="evidence" value="ECO:0007669"/>
    <property type="project" value="TreeGrafter"/>
</dbReference>
<dbReference type="SUPFAM" id="SSF53335">
    <property type="entry name" value="S-adenosyl-L-methionine-dependent methyltransferases"/>
    <property type="match status" value="1"/>
</dbReference>
<keyword evidence="5 7" id="KW-0949">S-adenosyl-L-methionine</keyword>
<evidence type="ECO:0000256" key="1">
    <source>
        <dbReference type="ARBA" id="ARBA00022490"/>
    </source>
</evidence>
<dbReference type="Gene3D" id="1.10.8.100">
    <property type="entry name" value="Ribosomal RNA adenine dimethylase-like, domain 2"/>
    <property type="match status" value="1"/>
</dbReference>
<dbReference type="Gene3D" id="3.40.50.150">
    <property type="entry name" value="Vaccinia Virus protein VP39"/>
    <property type="match status" value="1"/>
</dbReference>
<feature type="binding site" evidence="7">
    <location>
        <position position="38"/>
    </location>
    <ligand>
        <name>S-adenosyl-L-methionine</name>
        <dbReference type="ChEBI" id="CHEBI:59789"/>
    </ligand>
</feature>
<feature type="binding site" evidence="7">
    <location>
        <position position="100"/>
    </location>
    <ligand>
        <name>S-adenosyl-L-methionine</name>
        <dbReference type="ChEBI" id="CHEBI:59789"/>
    </ligand>
</feature>
<dbReference type="SMART" id="SM00650">
    <property type="entry name" value="rADc"/>
    <property type="match status" value="1"/>
</dbReference>
<dbReference type="InterPro" id="IPR023165">
    <property type="entry name" value="rRNA_Ade_diMease-like_C"/>
</dbReference>
<feature type="domain" description="Ribosomal RNA adenine methylase transferase N-terminal" evidence="8">
    <location>
        <begin position="18"/>
        <end position="184"/>
    </location>
</feature>
<dbReference type="InterPro" id="IPR001737">
    <property type="entry name" value="KsgA/Erm"/>
</dbReference>
<gene>
    <name evidence="9" type="ORF">A6V39_02395</name>
</gene>
<dbReference type="PANTHER" id="PTHR11727:SF7">
    <property type="entry name" value="DIMETHYLADENOSINE TRANSFERASE-RELATED"/>
    <property type="match status" value="1"/>
</dbReference>
<feature type="binding site" evidence="7">
    <location>
        <position position="13"/>
    </location>
    <ligand>
        <name>S-adenosyl-L-methionine</name>
        <dbReference type="ChEBI" id="CHEBI:59789"/>
    </ligand>
</feature>
<dbReference type="PROSITE" id="PS51689">
    <property type="entry name" value="SAM_RNA_A_N6_MT"/>
    <property type="match status" value="1"/>
</dbReference>
<comment type="caution">
    <text evidence="9">The sequence shown here is derived from an EMBL/GenBank/DDBJ whole genome shotgun (WGS) entry which is preliminary data.</text>
</comment>
<accession>A0A1A9QE47</accession>
<dbReference type="RefSeq" id="WP_187150119.1">
    <property type="nucleotide sequence ID" value="NZ_LWUJ01000011.1"/>
</dbReference>
<feature type="binding site" evidence="7">
    <location>
        <position position="57"/>
    </location>
    <ligand>
        <name>S-adenosyl-L-methionine</name>
        <dbReference type="ChEBI" id="CHEBI:59789"/>
    </ligand>
</feature>
<keyword evidence="3 7" id="KW-0489">Methyltransferase</keyword>
<evidence type="ECO:0000259" key="8">
    <source>
        <dbReference type="SMART" id="SM00650"/>
    </source>
</evidence>
<keyword evidence="10" id="KW-1185">Reference proteome</keyword>
<dbReference type="NCBIfam" id="TIGR00755">
    <property type="entry name" value="ksgA"/>
    <property type="match status" value="1"/>
</dbReference>
<dbReference type="PANTHER" id="PTHR11727">
    <property type="entry name" value="DIMETHYLADENOSINE TRANSFERASE"/>
    <property type="match status" value="1"/>
</dbReference>
<dbReference type="GO" id="GO:0003723">
    <property type="term" value="F:RNA binding"/>
    <property type="evidence" value="ECO:0007669"/>
    <property type="project" value="UniProtKB-UniRule"/>
</dbReference>
<evidence type="ECO:0000256" key="5">
    <source>
        <dbReference type="ARBA" id="ARBA00022691"/>
    </source>
</evidence>
<evidence type="ECO:0000313" key="10">
    <source>
        <dbReference type="Proteomes" id="UP000077623"/>
    </source>
</evidence>
<proteinExistence type="inferred from homology"/>
<dbReference type="GO" id="GO:0000179">
    <property type="term" value="F:rRNA (adenine-N6,N6-)-dimethyltransferase activity"/>
    <property type="evidence" value="ECO:0007669"/>
    <property type="project" value="UniProtKB-UniRule"/>
</dbReference>
<dbReference type="Proteomes" id="UP000077623">
    <property type="component" value="Unassembled WGS sequence"/>
</dbReference>
<keyword evidence="1" id="KW-0963">Cytoplasm</keyword>
<keyword evidence="2" id="KW-0698">rRNA processing</keyword>
<dbReference type="InterPro" id="IPR011530">
    <property type="entry name" value="rRNA_adenine_dimethylase"/>
</dbReference>
<reference evidence="10" key="1">
    <citation type="submission" date="2016-04" db="EMBL/GenBank/DDBJ databases">
        <authorList>
            <person name="Quiroz-Castaneda R.E."/>
            <person name="Martinez-Ocampo F."/>
        </authorList>
    </citation>
    <scope>NUCLEOTIDE SEQUENCE [LARGE SCALE GENOMIC DNA]</scope>
    <source>
        <strain evidence="10">INIFAP01</strain>
    </source>
</reference>
<evidence type="ECO:0000256" key="7">
    <source>
        <dbReference type="PROSITE-ProRule" id="PRU01026"/>
    </source>
</evidence>
<dbReference type="InterPro" id="IPR029063">
    <property type="entry name" value="SAM-dependent_MTases_sf"/>
</dbReference>
<evidence type="ECO:0000256" key="3">
    <source>
        <dbReference type="ARBA" id="ARBA00022603"/>
    </source>
</evidence>
<keyword evidence="6 7" id="KW-0694">RNA-binding</keyword>
<evidence type="ECO:0000256" key="4">
    <source>
        <dbReference type="ARBA" id="ARBA00022679"/>
    </source>
</evidence>
<organism evidence="9 10">
    <name type="scientific">Candidatus Mycoplasma haematobovis</name>
    <dbReference type="NCBI Taxonomy" id="432608"/>
    <lineage>
        <taxon>Bacteria</taxon>
        <taxon>Bacillati</taxon>
        <taxon>Mycoplasmatota</taxon>
        <taxon>Mollicutes</taxon>
        <taxon>Mycoplasmataceae</taxon>
        <taxon>Mycoplasma</taxon>
    </lineage>
</organism>
<keyword evidence="4 7" id="KW-0808">Transferase</keyword>
<protein>
    <submittedName>
        <fullName evidence="9">Ribosomal RNA small subunit methyltransferase A</fullName>
    </submittedName>
</protein>
<evidence type="ECO:0000313" key="9">
    <source>
        <dbReference type="EMBL" id="OAL10271.1"/>
    </source>
</evidence>
<comment type="similarity">
    <text evidence="7">Belongs to the class I-like SAM-binding methyltransferase superfamily. rRNA adenine N(6)-methyltransferase family.</text>
</comment>
<dbReference type="Pfam" id="PF00398">
    <property type="entry name" value="RrnaAD"/>
    <property type="match status" value="1"/>
</dbReference>